<protein>
    <submittedName>
        <fullName evidence="1">Uncharacterized protein</fullName>
    </submittedName>
</protein>
<comment type="caution">
    <text evidence="1">The sequence shown here is derived from an EMBL/GenBank/DDBJ whole genome shotgun (WGS) entry which is preliminary data.</text>
</comment>
<proteinExistence type="predicted"/>
<organism evidence="1">
    <name type="scientific">Peptoniphilus harei</name>
    <dbReference type="NCBI Taxonomy" id="54005"/>
    <lineage>
        <taxon>Bacteria</taxon>
        <taxon>Bacillati</taxon>
        <taxon>Bacillota</taxon>
        <taxon>Tissierellia</taxon>
        <taxon>Tissierellales</taxon>
        <taxon>Peptoniphilaceae</taxon>
        <taxon>Peptoniphilus</taxon>
    </lineage>
</organism>
<evidence type="ECO:0000313" key="1">
    <source>
        <dbReference type="EMBL" id="KXA31663.1"/>
    </source>
</evidence>
<reference evidence="1 2" key="1">
    <citation type="submission" date="2016-01" db="EMBL/GenBank/DDBJ databases">
        <authorList>
            <person name="Oliw E.H."/>
        </authorList>
    </citation>
    <scope>NUCLEOTIDE SEQUENCE [LARGE SCALE GENOMIC DNA]</scope>
    <source>
        <strain evidence="1 2">CMW7756A</strain>
    </source>
</reference>
<dbReference type="Proteomes" id="UP000070174">
    <property type="component" value="Unassembled WGS sequence"/>
</dbReference>
<name>A0A133PS64_9FIRM</name>
<dbReference type="EMBL" id="LRQE01000004">
    <property type="protein sequence ID" value="KXA31663.1"/>
    <property type="molecule type" value="Genomic_DNA"/>
</dbReference>
<gene>
    <name evidence="1" type="ORF">HMPREF3229_00191</name>
</gene>
<dbReference type="AlphaFoldDB" id="A0A133PS64"/>
<dbReference type="PATRIC" id="fig|54005.3.peg.189"/>
<evidence type="ECO:0000313" key="2">
    <source>
        <dbReference type="Proteomes" id="UP000070174"/>
    </source>
</evidence>
<sequence>MNLRQMKKVLQRLNNRTKQIIKIFYLPLLYHKGEQIMKFKIEFTLDFKDQETLKMLLENHTIEELTQNGYCFAVDRILNSFNINGTQEVSNIKVSRITEDNKEIAVA</sequence>
<accession>A0A133PS64</accession>